<dbReference type="Gene3D" id="3.40.50.11780">
    <property type="match status" value="1"/>
</dbReference>
<name>W4M2D8_9BACT</name>
<evidence type="ECO:0000313" key="3">
    <source>
        <dbReference type="EMBL" id="ETX04318.1"/>
    </source>
</evidence>
<gene>
    <name evidence="3" type="ORF">ETSY2_29465</name>
</gene>
<comment type="caution">
    <text evidence="3">The sequence shown here is derived from an EMBL/GenBank/DDBJ whole genome shotgun (WGS) entry which is preliminary data.</text>
</comment>
<keyword evidence="4" id="KW-1185">Reference proteome</keyword>
<evidence type="ECO:0000256" key="1">
    <source>
        <dbReference type="ARBA" id="ARBA00008005"/>
    </source>
</evidence>
<evidence type="ECO:0000313" key="4">
    <source>
        <dbReference type="Proteomes" id="UP000019140"/>
    </source>
</evidence>
<accession>W4M2D8</accession>
<protein>
    <recommendedName>
        <fullName evidence="2">Tail sheath protein C-terminal domain-containing protein</fullName>
    </recommendedName>
</protein>
<dbReference type="PATRIC" id="fig|1429439.4.peg.5000"/>
<evidence type="ECO:0000259" key="2">
    <source>
        <dbReference type="Pfam" id="PF17482"/>
    </source>
</evidence>
<dbReference type="PANTHER" id="PTHR35861:SF1">
    <property type="entry name" value="PHAGE TAIL SHEATH PROTEIN"/>
    <property type="match status" value="1"/>
</dbReference>
<comment type="similarity">
    <text evidence="1">Belongs to the myoviridae tail sheath protein family.</text>
</comment>
<organism evidence="3 4">
    <name type="scientific">Candidatus Entotheonella gemina</name>
    <dbReference type="NCBI Taxonomy" id="1429439"/>
    <lineage>
        <taxon>Bacteria</taxon>
        <taxon>Pseudomonadati</taxon>
        <taxon>Nitrospinota/Tectimicrobiota group</taxon>
        <taxon>Candidatus Tectimicrobiota</taxon>
        <taxon>Candidatus Entotheonellia</taxon>
        <taxon>Candidatus Entotheonellales</taxon>
        <taxon>Candidatus Entotheonellaceae</taxon>
        <taxon>Candidatus Entotheonella</taxon>
    </lineage>
</organism>
<proteinExistence type="inferred from homology"/>
<dbReference type="Proteomes" id="UP000019140">
    <property type="component" value="Unassembled WGS sequence"/>
</dbReference>
<dbReference type="InterPro" id="IPR020287">
    <property type="entry name" value="Tail_sheath_C"/>
</dbReference>
<dbReference type="InterPro" id="IPR052042">
    <property type="entry name" value="Tail_sheath_structural"/>
</dbReference>
<feature type="domain" description="Tail sheath protein C-terminal" evidence="2">
    <location>
        <begin position="378"/>
        <end position="482"/>
    </location>
</feature>
<dbReference type="PANTHER" id="PTHR35861">
    <property type="match status" value="1"/>
</dbReference>
<dbReference type="Pfam" id="PF17482">
    <property type="entry name" value="Phage_sheath_1C"/>
    <property type="match status" value="1"/>
</dbReference>
<sequence length="489" mass="53174">MATNYFTPGVYIEEVAKLPPSVVAVETAIPAFIGYTERSQSQGEDLTNRPVKIDSLLEFEVIFGLSPAVGGFAVTVDLDGNVIGSVSDPNEGANARFRMGNALRHFYDNGGGPSYIVSIEDYSASSITSDMVSAHLAGLDALAREDEPTLIVFPDLSGMAPADPANATQVAATRASYHSVLVQALNQCATLGDRFLICDLWDGDQAGSAGIEAFRTGIGTRNLRYGAAYHPYIQTALPWSWDEDGITVSQLAHRSEDGTIIRPSPHDGLSLAELQSDAVNANTTIYANIRQALDRYSVILPPAAAVAGIYATVDRVRGVWKSPANESLASVRTLTVDIDRDLNDMMNVHSTGKSINALRAFSGKVFLVWGARTLAGNDNEWRYVSVRRFFNMVEESVKKATEPFVFEPNDANTWTKIKALIENFLVVQWRQGALAGAKPEDAFYVRVGLGITMTAQDILEGRMNVEIGMAVIRPAEFIILRFSHKMLEA</sequence>
<dbReference type="EMBL" id="AZHX01001247">
    <property type="protein sequence ID" value="ETX04318.1"/>
    <property type="molecule type" value="Genomic_DNA"/>
</dbReference>
<dbReference type="AlphaFoldDB" id="W4M2D8"/>
<dbReference type="HOGENOM" id="CLU_009303_2_0_7"/>
<reference evidence="3 4" key="1">
    <citation type="journal article" date="2014" name="Nature">
        <title>An environmental bacterial taxon with a large and distinct metabolic repertoire.</title>
        <authorList>
            <person name="Wilson M.C."/>
            <person name="Mori T."/>
            <person name="Ruckert C."/>
            <person name="Uria A.R."/>
            <person name="Helf M.J."/>
            <person name="Takada K."/>
            <person name="Gernert C."/>
            <person name="Steffens U.A."/>
            <person name="Heycke N."/>
            <person name="Schmitt S."/>
            <person name="Rinke C."/>
            <person name="Helfrich E.J."/>
            <person name="Brachmann A.O."/>
            <person name="Gurgui C."/>
            <person name="Wakimoto T."/>
            <person name="Kracht M."/>
            <person name="Crusemann M."/>
            <person name="Hentschel U."/>
            <person name="Abe I."/>
            <person name="Matsunaga S."/>
            <person name="Kalinowski J."/>
            <person name="Takeyama H."/>
            <person name="Piel J."/>
        </authorList>
    </citation>
    <scope>NUCLEOTIDE SEQUENCE [LARGE SCALE GENOMIC DNA]</scope>
    <source>
        <strain evidence="4">TSY2</strain>
    </source>
</reference>